<dbReference type="GO" id="GO:0070939">
    <property type="term" value="C:Dsl1/NZR complex"/>
    <property type="evidence" value="ECO:0007669"/>
    <property type="project" value="InterPro"/>
</dbReference>
<protein>
    <recommendedName>
        <fullName evidence="4">RAD50-interacting protein 1</fullName>
    </recommendedName>
</protein>
<dbReference type="InterPro" id="IPR007528">
    <property type="entry name" value="RINT1_Tip20"/>
</dbReference>
<dbReference type="Gene3D" id="1.20.58.670">
    <property type="entry name" value="Dsl1p vesicle tethering complex, Tip20p subunit, domain D"/>
    <property type="match status" value="1"/>
</dbReference>
<evidence type="ECO:0000313" key="2">
    <source>
        <dbReference type="EMBL" id="KAI1880350.1"/>
    </source>
</evidence>
<evidence type="ECO:0000256" key="1">
    <source>
        <dbReference type="SAM" id="Coils"/>
    </source>
</evidence>
<dbReference type="PROSITE" id="PS51386">
    <property type="entry name" value="RINT1_TIP20"/>
    <property type="match status" value="1"/>
</dbReference>
<sequence>MASLSLTRAHSMEPDIRLEDYLDDKLQSTADLDNLETLLASVEVQRSQLQAQLDDATQELEEVRRSAEDRQGGIARQIDEFQKLQESIDVRLQIIAASDAPDEAIRRLEGPMKQLHRVELAYNYVSMLQDVESMRSEARSHLPASPKAALQPYTRLKQLSARLRELQGPADEAASHLVNYVEHITESLWDEMKKTMSEEMEAVLKKRNWPQDVDPNAEMDAEWLECFEKSIDLQIPEILYSDALVSLLPIDVMVKPFVQWFKFQFMGDTPTSTPQAFGTFCVPGFVQLAEKWEDFFRENLGHLLRTRFEGTKAQDISVYVDPACALITSLLPVMRQKVDSLVQYGLGNPQYLSSLMDQIMMFDDTIRTTFDYHGVDSENGWPGLASEVLDKHFREWLQAEKDFALERFHTILNSPDARNIDYDYSGAGKMKPTYGAVRVTDLLKSVTTQYQRVRRLPHQVRFLIDIQQEILDQYHSRLLDSLQAYSTLTSTSARLLQGVSNEQLAALEGTGAFETLCKVLGSADHIVNTLKAWGNEDFFMILWESLKTRVKQVDDETNVVGGMSYDHVKDSTSSEIDSDGSGSIFDETINVYSKRKESAQSLLVNALADSHHTAIRPYLSKSQWSIVTGDSTDPSQLSITAELDEFLRILKRNLTFLAPALSTTVYRKVWRDALDRLQEELWSNILIRQSFTTLGANQFVRDLQAIFGLIDRHIPDGSIAMTQLQEGAQLLSLPLETGEGGITLQQASDCIFTDNNEARKVLEELGIETLEPANARRILQCRVENSV</sequence>
<reference evidence="2" key="1">
    <citation type="submission" date="2021-03" db="EMBL/GenBank/DDBJ databases">
        <title>Revisited historic fungal species revealed as producer of novel bioactive compounds through whole genome sequencing and comparative genomics.</title>
        <authorList>
            <person name="Vignolle G.A."/>
            <person name="Hochenegger N."/>
            <person name="Mach R.L."/>
            <person name="Mach-Aigner A.R."/>
            <person name="Javad Rahimi M."/>
            <person name="Salim K.A."/>
            <person name="Chan C.M."/>
            <person name="Lim L.B.L."/>
            <person name="Cai F."/>
            <person name="Druzhinina I.S."/>
            <person name="U'Ren J.M."/>
            <person name="Derntl C."/>
        </authorList>
    </citation>
    <scope>NUCLEOTIDE SEQUENCE</scope>
    <source>
        <strain evidence="2">TUCIM 5799</strain>
    </source>
</reference>
<dbReference type="GO" id="GO:0060628">
    <property type="term" value="P:regulation of ER to Golgi vesicle-mediated transport"/>
    <property type="evidence" value="ECO:0007669"/>
    <property type="project" value="TreeGrafter"/>
</dbReference>
<keyword evidence="1" id="KW-0175">Coiled coil</keyword>
<dbReference type="Pfam" id="PF04437">
    <property type="entry name" value="RINT1_TIP1"/>
    <property type="match status" value="1"/>
</dbReference>
<evidence type="ECO:0000313" key="3">
    <source>
        <dbReference type="Proteomes" id="UP000829685"/>
    </source>
</evidence>
<proteinExistence type="predicted"/>
<comment type="caution">
    <text evidence="2">The sequence shown here is derived from an EMBL/GenBank/DDBJ whole genome shotgun (WGS) entry which is preliminary data.</text>
</comment>
<keyword evidence="3" id="KW-1185">Reference proteome</keyword>
<dbReference type="Proteomes" id="UP000829685">
    <property type="component" value="Unassembled WGS sequence"/>
</dbReference>
<dbReference type="AlphaFoldDB" id="A0A9P9WWG5"/>
<dbReference type="PANTHER" id="PTHR13520">
    <property type="entry name" value="RAD50-INTERACTING PROTEIN 1 RINT-1"/>
    <property type="match status" value="1"/>
</dbReference>
<gene>
    <name evidence="2" type="ORF">JX265_001971</name>
</gene>
<organism evidence="2 3">
    <name type="scientific">Neoarthrinium moseri</name>
    <dbReference type="NCBI Taxonomy" id="1658444"/>
    <lineage>
        <taxon>Eukaryota</taxon>
        <taxon>Fungi</taxon>
        <taxon>Dikarya</taxon>
        <taxon>Ascomycota</taxon>
        <taxon>Pezizomycotina</taxon>
        <taxon>Sordariomycetes</taxon>
        <taxon>Xylariomycetidae</taxon>
        <taxon>Amphisphaeriales</taxon>
        <taxon>Apiosporaceae</taxon>
        <taxon>Neoarthrinium</taxon>
    </lineage>
</organism>
<dbReference type="GO" id="GO:0006888">
    <property type="term" value="P:endoplasmic reticulum to Golgi vesicle-mediated transport"/>
    <property type="evidence" value="ECO:0007669"/>
    <property type="project" value="InterPro"/>
</dbReference>
<dbReference type="EMBL" id="JAFIMR010000003">
    <property type="protein sequence ID" value="KAI1880350.1"/>
    <property type="molecule type" value="Genomic_DNA"/>
</dbReference>
<evidence type="ECO:0008006" key="4">
    <source>
        <dbReference type="Google" id="ProtNLM"/>
    </source>
</evidence>
<name>A0A9P9WWG5_9PEZI</name>
<dbReference type="PANTHER" id="PTHR13520:SF0">
    <property type="entry name" value="RAD50-INTERACTING PROTEIN 1"/>
    <property type="match status" value="1"/>
</dbReference>
<dbReference type="InterPro" id="IPR042044">
    <property type="entry name" value="EXOC6PINT-1/Sec15/Tip20_C_dom2"/>
</dbReference>
<dbReference type="GO" id="GO:0006890">
    <property type="term" value="P:retrograde vesicle-mediated transport, Golgi to endoplasmic reticulum"/>
    <property type="evidence" value="ECO:0007669"/>
    <property type="project" value="InterPro"/>
</dbReference>
<feature type="coiled-coil region" evidence="1">
    <location>
        <begin position="32"/>
        <end position="70"/>
    </location>
</feature>
<accession>A0A9P9WWG5</accession>